<protein>
    <recommendedName>
        <fullName evidence="3">DUF3137 domain-containing protein</fullName>
    </recommendedName>
</protein>
<name>A0A7W9GT58_9ACTN</name>
<evidence type="ECO:0000313" key="1">
    <source>
        <dbReference type="EMBL" id="MBB5789585.1"/>
    </source>
</evidence>
<organism evidence="1 2">
    <name type="scientific">Jiangella mangrovi</name>
    <dbReference type="NCBI Taxonomy" id="1524084"/>
    <lineage>
        <taxon>Bacteria</taxon>
        <taxon>Bacillati</taxon>
        <taxon>Actinomycetota</taxon>
        <taxon>Actinomycetes</taxon>
        <taxon>Jiangellales</taxon>
        <taxon>Jiangellaceae</taxon>
        <taxon>Jiangella</taxon>
    </lineage>
</organism>
<dbReference type="RefSeq" id="WP_184825053.1">
    <property type="nucleotide sequence ID" value="NZ_JACHMM010000001.1"/>
</dbReference>
<gene>
    <name evidence="1" type="ORF">HD601_004160</name>
</gene>
<proteinExistence type="predicted"/>
<dbReference type="AlphaFoldDB" id="A0A7W9GT58"/>
<comment type="caution">
    <text evidence="1">The sequence shown here is derived from an EMBL/GenBank/DDBJ whole genome shotgun (WGS) entry which is preliminary data.</text>
</comment>
<accession>A0A7W9GT58</accession>
<keyword evidence="2" id="KW-1185">Reference proteome</keyword>
<evidence type="ECO:0008006" key="3">
    <source>
        <dbReference type="Google" id="ProtNLM"/>
    </source>
</evidence>
<evidence type="ECO:0000313" key="2">
    <source>
        <dbReference type="Proteomes" id="UP000542813"/>
    </source>
</evidence>
<dbReference type="EMBL" id="JACHMM010000001">
    <property type="protein sequence ID" value="MBB5789585.1"/>
    <property type="molecule type" value="Genomic_DNA"/>
</dbReference>
<dbReference type="Proteomes" id="UP000542813">
    <property type="component" value="Unassembled WGS sequence"/>
</dbReference>
<sequence length="223" mass="24493">MEALVVLLFAALALAVLVVVRYTRFAARRRHADLREFVRSRDWGFAASDDELTRRWPGPPFHPGGGVARPVVRGTHRGREFTAFEYLYEVTPSATAKTAIPHRHAVVVVPLPGSVPELAVTRQNAVSGALARALDLPGAEVGDERFERRYHVACADPLFAATVLQPLVVQGLLDGPAWEWRLSGSEMIAWDGGHLGPERLLTRLDAMADVLDRVPAEAWRHGG</sequence>
<reference evidence="1 2" key="1">
    <citation type="submission" date="2020-08" db="EMBL/GenBank/DDBJ databases">
        <title>Sequencing the genomes of 1000 actinobacteria strains.</title>
        <authorList>
            <person name="Klenk H.-P."/>
        </authorList>
    </citation>
    <scope>NUCLEOTIDE SEQUENCE [LARGE SCALE GENOMIC DNA]</scope>
    <source>
        <strain evidence="1 2">DSM 102122</strain>
    </source>
</reference>